<dbReference type="EnsemblMetazoa" id="RPRC006224-RA">
    <property type="protein sequence ID" value="RPRC006224-PA"/>
    <property type="gene ID" value="RPRC006224"/>
</dbReference>
<sequence length="278" mass="29753">MLDLIVGKQNLRLILDSGSEISILKEKVPGYEVANSPILATGVMGAQIPILGEQILPCRVGKVWVEHTFAIAALTTRGDGILGWDLMSKLGLILDANKGTVSVEEKQVSGTNSDPRALRSGIGTGFLRCEPAEKAVRAIGGITIPPFCEQILEGKLTVPAEGEWLLEPAPQTQGGLRVARSVNCLVGRRVGVKVVNVTGEDIRVQKGQLLAFVEEILPLDSPLLVASICETEQGDTADPLSSAKYRSRARARYAKEGGYRPVHEPVVCPSSIGAEKER</sequence>
<name>T1HQA0_RHOPR</name>
<dbReference type="AlphaFoldDB" id="T1HQA0"/>
<keyword evidence="2" id="KW-1185">Reference proteome</keyword>
<dbReference type="Gene3D" id="2.40.70.10">
    <property type="entry name" value="Acid Proteases"/>
    <property type="match status" value="1"/>
</dbReference>
<protein>
    <recommendedName>
        <fullName evidence="3">Peptidase A2 domain-containing protein</fullName>
    </recommendedName>
</protein>
<dbReference type="EMBL" id="ACPB03038664">
    <property type="status" value="NOT_ANNOTATED_CDS"/>
    <property type="molecule type" value="Genomic_DNA"/>
</dbReference>
<reference evidence="1" key="1">
    <citation type="submission" date="2015-05" db="UniProtKB">
        <authorList>
            <consortium name="EnsemblMetazoa"/>
        </authorList>
    </citation>
    <scope>IDENTIFICATION</scope>
</reference>
<evidence type="ECO:0000313" key="1">
    <source>
        <dbReference type="EnsemblMetazoa" id="RPRC006224-PA"/>
    </source>
</evidence>
<evidence type="ECO:0000313" key="2">
    <source>
        <dbReference type="Proteomes" id="UP000015103"/>
    </source>
</evidence>
<evidence type="ECO:0008006" key="3">
    <source>
        <dbReference type="Google" id="ProtNLM"/>
    </source>
</evidence>
<dbReference type="HOGENOM" id="CLU_1002259_0_0_1"/>
<dbReference type="InterPro" id="IPR021109">
    <property type="entry name" value="Peptidase_aspartic_dom_sf"/>
</dbReference>
<dbReference type="VEuPathDB" id="VectorBase:RPRC006224"/>
<accession>T1HQA0</accession>
<dbReference type="Proteomes" id="UP000015103">
    <property type="component" value="Unassembled WGS sequence"/>
</dbReference>
<organism evidence="1 2">
    <name type="scientific">Rhodnius prolixus</name>
    <name type="common">Triatomid bug</name>
    <dbReference type="NCBI Taxonomy" id="13249"/>
    <lineage>
        <taxon>Eukaryota</taxon>
        <taxon>Metazoa</taxon>
        <taxon>Ecdysozoa</taxon>
        <taxon>Arthropoda</taxon>
        <taxon>Hexapoda</taxon>
        <taxon>Insecta</taxon>
        <taxon>Pterygota</taxon>
        <taxon>Neoptera</taxon>
        <taxon>Paraneoptera</taxon>
        <taxon>Hemiptera</taxon>
        <taxon>Heteroptera</taxon>
        <taxon>Panheteroptera</taxon>
        <taxon>Cimicomorpha</taxon>
        <taxon>Reduviidae</taxon>
        <taxon>Triatominae</taxon>
        <taxon>Rhodnius</taxon>
    </lineage>
</organism>
<dbReference type="SUPFAM" id="SSF50630">
    <property type="entry name" value="Acid proteases"/>
    <property type="match status" value="1"/>
</dbReference>
<dbReference type="InParanoid" id="T1HQA0"/>
<proteinExistence type="predicted"/>